<name>A0ACC8X846_9FIRM</name>
<accession>A0ACC8X846</accession>
<gene>
    <name evidence="1" type="ORF">AN396_11670</name>
</gene>
<comment type="caution">
    <text evidence="1">The sequence shown here is derived from an EMBL/GenBank/DDBJ whole genome shotgun (WGS) entry which is preliminary data.</text>
</comment>
<organism evidence="1 2">
    <name type="scientific">Candidatus Epulonipiscium fishelsonii</name>
    <dbReference type="NCBI Taxonomy" id="77094"/>
    <lineage>
        <taxon>Bacteria</taxon>
        <taxon>Bacillati</taxon>
        <taxon>Bacillota</taxon>
        <taxon>Clostridia</taxon>
        <taxon>Lachnospirales</taxon>
        <taxon>Lachnospiraceae</taxon>
        <taxon>Candidatus Epulonipiscium</taxon>
    </lineage>
</organism>
<proteinExistence type="predicted"/>
<sequence>MFSIRGQFVKTRFRGASIPTTAAAEVALRHSRAFLQDFQGSVGPSVGTSGSKLSHKHHTVFFSLEATLYCGLHT</sequence>
<protein>
    <submittedName>
        <fullName evidence="1">Uncharacterized protein</fullName>
    </submittedName>
</protein>
<evidence type="ECO:0000313" key="1">
    <source>
        <dbReference type="EMBL" id="ONI38082.1"/>
    </source>
</evidence>
<evidence type="ECO:0000313" key="2">
    <source>
        <dbReference type="Proteomes" id="UP000188605"/>
    </source>
</evidence>
<keyword evidence="2" id="KW-1185">Reference proteome</keyword>
<dbReference type="EMBL" id="LJDB01000097">
    <property type="protein sequence ID" value="ONI38082.1"/>
    <property type="molecule type" value="Genomic_DNA"/>
</dbReference>
<reference evidence="1" key="1">
    <citation type="submission" date="2016-08" db="EMBL/GenBank/DDBJ databases">
        <authorList>
            <person name="Ngugi D.K."/>
            <person name="Miyake S."/>
            <person name="Stingl U."/>
        </authorList>
    </citation>
    <scope>NUCLEOTIDE SEQUENCE</scope>
    <source>
        <strain evidence="1">SCG-B11WGA-EpuloA1</strain>
    </source>
</reference>
<dbReference type="Proteomes" id="UP000188605">
    <property type="component" value="Unassembled WGS sequence"/>
</dbReference>